<dbReference type="NCBIfam" id="NF006521">
    <property type="entry name" value="PRK08965.1-5"/>
    <property type="match status" value="1"/>
</dbReference>
<evidence type="ECO:0000313" key="9">
    <source>
        <dbReference type="EMBL" id="QDQ98359.1"/>
    </source>
</evidence>
<reference evidence="9 10" key="1">
    <citation type="submission" date="2019-07" db="EMBL/GenBank/DDBJ databases">
        <title>Tomitella cavernea sp. nov., an actinomycete isolated from soil.</title>
        <authorList>
            <person name="Cheng J."/>
        </authorList>
    </citation>
    <scope>NUCLEOTIDE SEQUENCE [LARGE SCALE GENOMIC DNA]</scope>
    <source>
        <strain evidence="9 10">HY188</strain>
    </source>
</reference>
<dbReference type="GO" id="GO:0008324">
    <property type="term" value="F:monoatomic cation transmembrane transporter activity"/>
    <property type="evidence" value="ECO:0007669"/>
    <property type="project" value="InterPro"/>
</dbReference>
<dbReference type="Pfam" id="PF01899">
    <property type="entry name" value="MNHE"/>
    <property type="match status" value="1"/>
</dbReference>
<comment type="similarity">
    <text evidence="2">Belongs to the CPA3 antiporters (TC 2.A.63) subunit E family.</text>
</comment>
<gene>
    <name evidence="9" type="ORF">FO059_14840</name>
</gene>
<feature type="transmembrane region" description="Helical" evidence="8">
    <location>
        <begin position="21"/>
        <end position="38"/>
    </location>
</feature>
<dbReference type="KEGG" id="toy:FO059_14840"/>
<protein>
    <submittedName>
        <fullName evidence="9">Na+/H+ antiporter subunit E</fullName>
    </submittedName>
</protein>
<dbReference type="EMBL" id="CP041765">
    <property type="protein sequence ID" value="QDQ98359.1"/>
    <property type="molecule type" value="Genomic_DNA"/>
</dbReference>
<evidence type="ECO:0000256" key="4">
    <source>
        <dbReference type="ARBA" id="ARBA00022692"/>
    </source>
</evidence>
<evidence type="ECO:0000256" key="6">
    <source>
        <dbReference type="ARBA" id="ARBA00023136"/>
    </source>
</evidence>
<name>A0A516X5L8_9ACTN</name>
<evidence type="ECO:0000256" key="1">
    <source>
        <dbReference type="ARBA" id="ARBA00004651"/>
    </source>
</evidence>
<evidence type="ECO:0000256" key="5">
    <source>
        <dbReference type="ARBA" id="ARBA00022989"/>
    </source>
</evidence>
<keyword evidence="6 8" id="KW-0472">Membrane</keyword>
<feature type="compositionally biased region" description="Basic and acidic residues" evidence="7">
    <location>
        <begin position="217"/>
        <end position="226"/>
    </location>
</feature>
<dbReference type="PANTHER" id="PTHR34584:SF1">
    <property type="entry name" value="NA(+)_H(+) ANTIPORTER SUBUNIT E1"/>
    <property type="match status" value="1"/>
</dbReference>
<dbReference type="Proteomes" id="UP000317344">
    <property type="component" value="Chromosome"/>
</dbReference>
<keyword evidence="10" id="KW-1185">Reference proteome</keyword>
<proteinExistence type="inferred from homology"/>
<feature type="transmembrane region" description="Helical" evidence="8">
    <location>
        <begin position="44"/>
        <end position="63"/>
    </location>
</feature>
<dbReference type="GO" id="GO:0005886">
    <property type="term" value="C:plasma membrane"/>
    <property type="evidence" value="ECO:0007669"/>
    <property type="project" value="UniProtKB-SubCell"/>
</dbReference>
<evidence type="ECO:0000256" key="8">
    <source>
        <dbReference type="SAM" id="Phobius"/>
    </source>
</evidence>
<sequence>MSQFAESLARRLRTPLTARDVLIRLWVIVWLTFVWVLLWGEVTAANVLGGVAVSLAILILAPLPQLPVEGRLHPLSAITLVLRVAFELVVSSMEVAWLSIRPGPPPMTAILRAHVSVRSDLVLGLLVDAINVVPGTIVLEVDRRARVLYIHVLDAHSAAKVDRFYANVARLERMFIRAFEREGDWQERVRRPTPRVVPTDHPAAGGAREPGGTQGRPGDDEWRPRR</sequence>
<dbReference type="OrthoDB" id="3556991at2"/>
<reference evidence="9 10" key="2">
    <citation type="submission" date="2019-07" db="EMBL/GenBank/DDBJ databases">
        <authorList>
            <person name="Huang Y."/>
        </authorList>
    </citation>
    <scope>NUCLEOTIDE SEQUENCE [LARGE SCALE GENOMIC DNA]</scope>
    <source>
        <strain evidence="9 10">HY188</strain>
    </source>
</reference>
<evidence type="ECO:0000256" key="7">
    <source>
        <dbReference type="SAM" id="MobiDB-lite"/>
    </source>
</evidence>
<keyword evidence="3" id="KW-1003">Cell membrane</keyword>
<keyword evidence="4 8" id="KW-0812">Transmembrane</keyword>
<evidence type="ECO:0000256" key="2">
    <source>
        <dbReference type="ARBA" id="ARBA00006228"/>
    </source>
</evidence>
<dbReference type="PANTHER" id="PTHR34584">
    <property type="entry name" value="NA(+)/H(+) ANTIPORTER SUBUNIT E1"/>
    <property type="match status" value="1"/>
</dbReference>
<dbReference type="RefSeq" id="WP_143909764.1">
    <property type="nucleotide sequence ID" value="NZ_CP041765.1"/>
</dbReference>
<accession>A0A516X5L8</accession>
<dbReference type="AlphaFoldDB" id="A0A516X5L8"/>
<evidence type="ECO:0000313" key="10">
    <source>
        <dbReference type="Proteomes" id="UP000317344"/>
    </source>
</evidence>
<organism evidence="9 10">
    <name type="scientific">Tomitella fengzijianii</name>
    <dbReference type="NCBI Taxonomy" id="2597660"/>
    <lineage>
        <taxon>Bacteria</taxon>
        <taxon>Bacillati</taxon>
        <taxon>Actinomycetota</taxon>
        <taxon>Actinomycetes</taxon>
        <taxon>Mycobacteriales</taxon>
        <taxon>Tomitella</taxon>
    </lineage>
</organism>
<feature type="region of interest" description="Disordered" evidence="7">
    <location>
        <begin position="188"/>
        <end position="226"/>
    </location>
</feature>
<evidence type="ECO:0000256" key="3">
    <source>
        <dbReference type="ARBA" id="ARBA00022475"/>
    </source>
</evidence>
<keyword evidence="5 8" id="KW-1133">Transmembrane helix</keyword>
<comment type="subcellular location">
    <subcellularLocation>
        <location evidence="1">Cell membrane</location>
        <topology evidence="1">Multi-pass membrane protein</topology>
    </subcellularLocation>
</comment>
<dbReference type="InterPro" id="IPR002758">
    <property type="entry name" value="Cation_antiport_E"/>
</dbReference>